<dbReference type="eggNOG" id="COG0262">
    <property type="taxonomic scope" value="Bacteria"/>
</dbReference>
<dbReference type="PANTHER" id="PTHR38011:SF11">
    <property type="entry name" value="2,5-DIAMINO-6-RIBOSYLAMINO-4(3H)-PYRIMIDINONE 5'-PHOSPHATE REDUCTASE"/>
    <property type="match status" value="1"/>
</dbReference>
<protein>
    <submittedName>
        <fullName evidence="2">Dihydrofolate reductase</fullName>
    </submittedName>
</protein>
<dbReference type="InterPro" id="IPR050765">
    <property type="entry name" value="Riboflavin_Biosynth_HTPR"/>
</dbReference>
<name>A0A1G9TPH0_ALLAB</name>
<evidence type="ECO:0000259" key="1">
    <source>
        <dbReference type="Pfam" id="PF01872"/>
    </source>
</evidence>
<feature type="domain" description="Bacterial bifunctional deaminase-reductase C-terminal" evidence="1">
    <location>
        <begin position="2"/>
        <end position="182"/>
    </location>
</feature>
<organism evidence="2 3">
    <name type="scientific">Allokutzneria albata</name>
    <name type="common">Kibdelosporangium albatum</name>
    <dbReference type="NCBI Taxonomy" id="211114"/>
    <lineage>
        <taxon>Bacteria</taxon>
        <taxon>Bacillati</taxon>
        <taxon>Actinomycetota</taxon>
        <taxon>Actinomycetes</taxon>
        <taxon>Pseudonocardiales</taxon>
        <taxon>Pseudonocardiaceae</taxon>
        <taxon>Allokutzneria</taxon>
    </lineage>
</organism>
<dbReference type="InterPro" id="IPR024072">
    <property type="entry name" value="DHFR-like_dom_sf"/>
</dbReference>
<keyword evidence="3" id="KW-1185">Reference proteome</keyword>
<dbReference type="RefSeq" id="WP_030431604.1">
    <property type="nucleotide sequence ID" value="NZ_JOEF01000020.1"/>
</dbReference>
<dbReference type="GO" id="GO:0009231">
    <property type="term" value="P:riboflavin biosynthetic process"/>
    <property type="evidence" value="ECO:0007669"/>
    <property type="project" value="InterPro"/>
</dbReference>
<dbReference type="PANTHER" id="PTHR38011">
    <property type="entry name" value="DIHYDROFOLATE REDUCTASE FAMILY PROTEIN (AFU_ORTHOLOGUE AFUA_8G06820)"/>
    <property type="match status" value="1"/>
</dbReference>
<accession>A0A1G9TPH0</accession>
<sequence>MRKLTYFIATTLDGFISGPDHEFDFFPMEGDHIRAVCEEYPEGVPTHVRPMLGMAQDTPNRRFDTVLMGRGTYDPGLPHGITSPYSHLRQIVFSTGLDPVPGVEIVSGDPVAKVRALKAEQGLGIWLCGGGNLAGQLRDEIDELVLKVNPVVCGSGTPLFSSEFRPESFVLQGVRQFDTGVVWLSYTR</sequence>
<dbReference type="EMBL" id="LT629701">
    <property type="protein sequence ID" value="SDM49686.1"/>
    <property type="molecule type" value="Genomic_DNA"/>
</dbReference>
<dbReference type="AlphaFoldDB" id="A0A1G9TPH0"/>
<dbReference type="Gene3D" id="3.40.430.10">
    <property type="entry name" value="Dihydrofolate Reductase, subunit A"/>
    <property type="match status" value="1"/>
</dbReference>
<evidence type="ECO:0000313" key="3">
    <source>
        <dbReference type="Proteomes" id="UP000183376"/>
    </source>
</evidence>
<gene>
    <name evidence="2" type="ORF">SAMN04489726_1918</name>
</gene>
<dbReference type="GO" id="GO:0008703">
    <property type="term" value="F:5-amino-6-(5-phosphoribosylamino)uracil reductase activity"/>
    <property type="evidence" value="ECO:0007669"/>
    <property type="project" value="InterPro"/>
</dbReference>
<dbReference type="InterPro" id="IPR002734">
    <property type="entry name" value="RibDG_C"/>
</dbReference>
<dbReference type="SUPFAM" id="SSF53597">
    <property type="entry name" value="Dihydrofolate reductase-like"/>
    <property type="match status" value="1"/>
</dbReference>
<dbReference type="STRING" id="211114.SAMN04489726_1918"/>
<dbReference type="OrthoDB" id="195113at2"/>
<proteinExistence type="predicted"/>
<reference evidence="2 3" key="1">
    <citation type="submission" date="2016-10" db="EMBL/GenBank/DDBJ databases">
        <authorList>
            <person name="de Groot N.N."/>
        </authorList>
    </citation>
    <scope>NUCLEOTIDE SEQUENCE [LARGE SCALE GENOMIC DNA]</scope>
    <source>
        <strain evidence="2 3">DSM 44149</strain>
    </source>
</reference>
<dbReference type="Pfam" id="PF01872">
    <property type="entry name" value="RibD_C"/>
    <property type="match status" value="1"/>
</dbReference>
<evidence type="ECO:0000313" key="2">
    <source>
        <dbReference type="EMBL" id="SDM49686.1"/>
    </source>
</evidence>
<dbReference type="Proteomes" id="UP000183376">
    <property type="component" value="Chromosome I"/>
</dbReference>